<dbReference type="AlphaFoldDB" id="A0AAQ4EC18"/>
<organism evidence="1 2">
    <name type="scientific">Amblyomma americanum</name>
    <name type="common">Lone star tick</name>
    <dbReference type="NCBI Taxonomy" id="6943"/>
    <lineage>
        <taxon>Eukaryota</taxon>
        <taxon>Metazoa</taxon>
        <taxon>Ecdysozoa</taxon>
        <taxon>Arthropoda</taxon>
        <taxon>Chelicerata</taxon>
        <taxon>Arachnida</taxon>
        <taxon>Acari</taxon>
        <taxon>Parasitiformes</taxon>
        <taxon>Ixodida</taxon>
        <taxon>Ixodoidea</taxon>
        <taxon>Ixodidae</taxon>
        <taxon>Amblyomminae</taxon>
        <taxon>Amblyomma</taxon>
    </lineage>
</organism>
<comment type="caution">
    <text evidence="1">The sequence shown here is derived from an EMBL/GenBank/DDBJ whole genome shotgun (WGS) entry which is preliminary data.</text>
</comment>
<gene>
    <name evidence="1" type="ORF">V5799_024613</name>
</gene>
<proteinExistence type="predicted"/>
<dbReference type="EMBL" id="JARKHS020018760">
    <property type="protein sequence ID" value="KAK8772143.1"/>
    <property type="molecule type" value="Genomic_DNA"/>
</dbReference>
<evidence type="ECO:0000313" key="2">
    <source>
        <dbReference type="Proteomes" id="UP001321473"/>
    </source>
</evidence>
<protein>
    <submittedName>
        <fullName evidence="1">Uncharacterized protein</fullName>
    </submittedName>
</protein>
<reference evidence="1 2" key="1">
    <citation type="journal article" date="2023" name="Arcadia Sci">
        <title>De novo assembly of a long-read Amblyomma americanum tick genome.</title>
        <authorList>
            <person name="Chou S."/>
            <person name="Poskanzer K.E."/>
            <person name="Rollins M."/>
            <person name="Thuy-Boun P.S."/>
        </authorList>
    </citation>
    <scope>NUCLEOTIDE SEQUENCE [LARGE SCALE GENOMIC DNA]</scope>
    <source>
        <strain evidence="1">F_SG_1</strain>
        <tissue evidence="1">Salivary glands</tissue>
    </source>
</reference>
<accession>A0AAQ4EC18</accession>
<dbReference type="Proteomes" id="UP001321473">
    <property type="component" value="Unassembled WGS sequence"/>
</dbReference>
<sequence length="148" mass="16932">MLDAAVQTETVPHAQGSERPVWRHVWRMVERHAGQVPIDELYGPAHLAEVARGSSVILSDRTSFRYVVGRSCSRFPHAQFYVAREPINTLSFGLYVNARLDTRFRRALDQRCASPPKHRRSVSRLKVLTLQGKWFLYVVGSSARNKFP</sequence>
<name>A0AAQ4EC18_AMBAM</name>
<keyword evidence="2" id="KW-1185">Reference proteome</keyword>
<evidence type="ECO:0000313" key="1">
    <source>
        <dbReference type="EMBL" id="KAK8772143.1"/>
    </source>
</evidence>